<reference evidence="1" key="1">
    <citation type="journal article" date="2016" name="Gigascience">
        <title>De novo construction of an expanded transcriptome assembly for the western tarnished plant bug, Lygus hesperus.</title>
        <authorList>
            <person name="Tassone E.E."/>
            <person name="Geib S.M."/>
            <person name="Hall B."/>
            <person name="Fabrick J.A."/>
            <person name="Brent C.S."/>
            <person name="Hull J.J."/>
        </authorList>
    </citation>
    <scope>NUCLEOTIDE SEQUENCE</scope>
</reference>
<keyword evidence="1" id="KW-0808">Transferase</keyword>
<dbReference type="Gene3D" id="3.40.50.450">
    <property type="match status" value="1"/>
</dbReference>
<dbReference type="EMBL" id="GDHC01018420">
    <property type="protein sequence ID" value="JAQ00209.1"/>
    <property type="molecule type" value="Transcribed_RNA"/>
</dbReference>
<protein>
    <submittedName>
        <fullName evidence="1">6-phosphofructokinase 2</fullName>
    </submittedName>
</protein>
<dbReference type="PANTHER" id="PTHR45770">
    <property type="entry name" value="ATP-DEPENDENT 6-PHOSPHOFRUCTOKINASE 1"/>
    <property type="match status" value="1"/>
</dbReference>
<dbReference type="SUPFAM" id="SSF53784">
    <property type="entry name" value="Phosphofructokinase"/>
    <property type="match status" value="1"/>
</dbReference>
<dbReference type="InterPro" id="IPR035966">
    <property type="entry name" value="PKF_sf"/>
</dbReference>
<dbReference type="AlphaFoldDB" id="A0A146KWJ0"/>
<dbReference type="GO" id="GO:0003872">
    <property type="term" value="F:6-phosphofructokinase activity"/>
    <property type="evidence" value="ECO:0007669"/>
    <property type="project" value="InterPro"/>
</dbReference>
<gene>
    <name evidence="1" type="primary">PFK2</name>
    <name evidence="1" type="ORF">g.97995</name>
</gene>
<organism evidence="1">
    <name type="scientific">Lygus hesperus</name>
    <name type="common">Western plant bug</name>
    <dbReference type="NCBI Taxonomy" id="30085"/>
    <lineage>
        <taxon>Eukaryota</taxon>
        <taxon>Metazoa</taxon>
        <taxon>Ecdysozoa</taxon>
        <taxon>Arthropoda</taxon>
        <taxon>Hexapoda</taxon>
        <taxon>Insecta</taxon>
        <taxon>Pterygota</taxon>
        <taxon>Neoptera</taxon>
        <taxon>Paraneoptera</taxon>
        <taxon>Hemiptera</taxon>
        <taxon>Heteroptera</taxon>
        <taxon>Panheteroptera</taxon>
        <taxon>Cimicomorpha</taxon>
        <taxon>Miridae</taxon>
        <taxon>Mirini</taxon>
        <taxon>Lygus</taxon>
    </lineage>
</organism>
<keyword evidence="1" id="KW-0418">Kinase</keyword>
<accession>A0A146KWJ0</accession>
<sequence length="137" mass="15686">MLKKEVEKWLKSHKDRYPQGTVKYIDPSYMIRACPPSSDDAFFCATLATLAVHEAMSGATGCIISMRYNNYILVPIKAATSVRRVVDLRGVLWRQVREITVGLSDDVSKANEQDMRRELDALNIERERLIYKMASKM</sequence>
<name>A0A146KWJ0_LYGHE</name>
<proteinExistence type="predicted"/>
<evidence type="ECO:0000313" key="1">
    <source>
        <dbReference type="EMBL" id="JAQ00209.1"/>
    </source>
</evidence>
<dbReference type="InterPro" id="IPR050929">
    <property type="entry name" value="PFKA"/>
</dbReference>